<accession>A0AAD8H7I2</accession>
<evidence type="ECO:0000313" key="3">
    <source>
        <dbReference type="Proteomes" id="UP001237642"/>
    </source>
</evidence>
<dbReference type="EMBL" id="JAUIZM010000010">
    <property type="protein sequence ID" value="KAK1361493.1"/>
    <property type="molecule type" value="Genomic_DNA"/>
</dbReference>
<dbReference type="GO" id="GO:0003676">
    <property type="term" value="F:nucleic acid binding"/>
    <property type="evidence" value="ECO:0007669"/>
    <property type="project" value="InterPro"/>
</dbReference>
<organism evidence="2 3">
    <name type="scientific">Heracleum sosnowskyi</name>
    <dbReference type="NCBI Taxonomy" id="360622"/>
    <lineage>
        <taxon>Eukaryota</taxon>
        <taxon>Viridiplantae</taxon>
        <taxon>Streptophyta</taxon>
        <taxon>Embryophyta</taxon>
        <taxon>Tracheophyta</taxon>
        <taxon>Spermatophyta</taxon>
        <taxon>Magnoliopsida</taxon>
        <taxon>eudicotyledons</taxon>
        <taxon>Gunneridae</taxon>
        <taxon>Pentapetalae</taxon>
        <taxon>asterids</taxon>
        <taxon>campanulids</taxon>
        <taxon>Apiales</taxon>
        <taxon>Apiaceae</taxon>
        <taxon>Apioideae</taxon>
        <taxon>apioid superclade</taxon>
        <taxon>Tordylieae</taxon>
        <taxon>Tordyliinae</taxon>
        <taxon>Heracleum</taxon>
    </lineage>
</organism>
<dbReference type="AlphaFoldDB" id="A0AAD8H7I2"/>
<reference evidence="2" key="2">
    <citation type="submission" date="2023-05" db="EMBL/GenBank/DDBJ databases">
        <authorList>
            <person name="Schelkunov M.I."/>
        </authorList>
    </citation>
    <scope>NUCLEOTIDE SEQUENCE</scope>
    <source>
        <strain evidence="2">Hsosn_3</strain>
        <tissue evidence="2">Leaf</tissue>
    </source>
</reference>
<name>A0AAD8H7I2_9APIA</name>
<dbReference type="GO" id="GO:0004523">
    <property type="term" value="F:RNA-DNA hybrid ribonuclease activity"/>
    <property type="evidence" value="ECO:0007669"/>
    <property type="project" value="InterPro"/>
</dbReference>
<evidence type="ECO:0000259" key="1">
    <source>
        <dbReference type="Pfam" id="PF13456"/>
    </source>
</evidence>
<comment type="caution">
    <text evidence="2">The sequence shown here is derived from an EMBL/GenBank/DDBJ whole genome shotgun (WGS) entry which is preliminary data.</text>
</comment>
<reference evidence="2" key="1">
    <citation type="submission" date="2023-02" db="EMBL/GenBank/DDBJ databases">
        <title>Genome of toxic invasive species Heracleum sosnowskyi carries increased number of genes despite the absence of recent whole-genome duplications.</title>
        <authorList>
            <person name="Schelkunov M."/>
            <person name="Shtratnikova V."/>
            <person name="Makarenko M."/>
            <person name="Klepikova A."/>
            <person name="Omelchenko D."/>
            <person name="Novikova G."/>
            <person name="Obukhova E."/>
            <person name="Bogdanov V."/>
            <person name="Penin A."/>
            <person name="Logacheva M."/>
        </authorList>
    </citation>
    <scope>NUCLEOTIDE SEQUENCE</scope>
    <source>
        <strain evidence="2">Hsosn_3</strain>
        <tissue evidence="2">Leaf</tissue>
    </source>
</reference>
<dbReference type="Proteomes" id="UP001237642">
    <property type="component" value="Unassembled WGS sequence"/>
</dbReference>
<evidence type="ECO:0000313" key="2">
    <source>
        <dbReference type="EMBL" id="KAK1361493.1"/>
    </source>
</evidence>
<feature type="domain" description="RNase H type-1" evidence="1">
    <location>
        <begin position="18"/>
        <end position="66"/>
    </location>
</feature>
<keyword evidence="3" id="KW-1185">Reference proteome</keyword>
<proteinExistence type="predicted"/>
<dbReference type="Pfam" id="PF13456">
    <property type="entry name" value="RVT_3"/>
    <property type="match status" value="1"/>
</dbReference>
<sequence>MVVNWSVDYRASHYQVSCKGHSFAPETAEAVALLDGLQQCIMLDFTNLIMEWDCKSIIDKISAINASDSSLGSGDGYQRHQGYVRLFSSYFHQGYGGYCSHPCGSFKYRKFLIFIHVVIVRI</sequence>
<gene>
    <name evidence="2" type="ORF">POM88_045967</name>
</gene>
<protein>
    <recommendedName>
        <fullName evidence="1">RNase H type-1 domain-containing protein</fullName>
    </recommendedName>
</protein>
<dbReference type="InterPro" id="IPR002156">
    <property type="entry name" value="RNaseH_domain"/>
</dbReference>